<evidence type="ECO:0000256" key="10">
    <source>
        <dbReference type="ARBA" id="ARBA00022806"/>
    </source>
</evidence>
<evidence type="ECO:0000256" key="9">
    <source>
        <dbReference type="ARBA" id="ARBA00022801"/>
    </source>
</evidence>
<evidence type="ECO:0000256" key="17">
    <source>
        <dbReference type="ARBA" id="ARBA00034808"/>
    </source>
</evidence>
<dbReference type="Gene3D" id="3.40.50.300">
    <property type="entry name" value="P-loop containing nucleotide triphosphate hydrolases"/>
    <property type="match status" value="2"/>
</dbReference>
<dbReference type="CDD" id="cd01650">
    <property type="entry name" value="RT_nLTR_like"/>
    <property type="match status" value="1"/>
</dbReference>
<dbReference type="EMBL" id="JAUNZN010000001">
    <property type="protein sequence ID" value="KAK4831963.1"/>
    <property type="molecule type" value="Genomic_DNA"/>
</dbReference>
<evidence type="ECO:0000256" key="13">
    <source>
        <dbReference type="ARBA" id="ARBA00023204"/>
    </source>
</evidence>
<evidence type="ECO:0000256" key="5">
    <source>
        <dbReference type="ARBA" id="ARBA00022454"/>
    </source>
</evidence>
<keyword evidence="5" id="KW-0158">Chromosome</keyword>
<evidence type="ECO:0000256" key="1">
    <source>
        <dbReference type="ARBA" id="ARBA00004123"/>
    </source>
</evidence>
<accession>A0AAN7SLH0</accession>
<dbReference type="InterPro" id="IPR014016">
    <property type="entry name" value="UvrD-like_ATP-bd"/>
</dbReference>
<evidence type="ECO:0000256" key="4">
    <source>
        <dbReference type="ARBA" id="ARBA00009922"/>
    </source>
</evidence>
<evidence type="ECO:0000256" key="12">
    <source>
        <dbReference type="ARBA" id="ARBA00023125"/>
    </source>
</evidence>
<dbReference type="GO" id="GO:0005524">
    <property type="term" value="F:ATP binding"/>
    <property type="evidence" value="ECO:0007669"/>
    <property type="project" value="UniProtKB-KW"/>
</dbReference>
<dbReference type="Pfam" id="PF00580">
    <property type="entry name" value="UvrD-helicase"/>
    <property type="match status" value="1"/>
</dbReference>
<comment type="pathway">
    <text evidence="3">Protein modification; protein ubiquitination.</text>
</comment>
<dbReference type="Pfam" id="PF00078">
    <property type="entry name" value="RVT_1"/>
    <property type="match status" value="1"/>
</dbReference>
<dbReference type="Gene3D" id="1.20.1280.50">
    <property type="match status" value="1"/>
</dbReference>
<dbReference type="InterPro" id="IPR043502">
    <property type="entry name" value="DNA/RNA_pol_sf"/>
</dbReference>
<evidence type="ECO:0000256" key="3">
    <source>
        <dbReference type="ARBA" id="ARBA00004906"/>
    </source>
</evidence>
<keyword evidence="14" id="KW-0413">Isomerase</keyword>
<evidence type="ECO:0000256" key="22">
    <source>
        <dbReference type="SAM" id="MobiDB-lite"/>
    </source>
</evidence>
<evidence type="ECO:0000256" key="16">
    <source>
        <dbReference type="ARBA" id="ARBA00034617"/>
    </source>
</evidence>
<keyword evidence="8" id="KW-0833">Ubl conjugation pathway</keyword>
<evidence type="ECO:0000256" key="11">
    <source>
        <dbReference type="ARBA" id="ARBA00022840"/>
    </source>
</evidence>
<dbReference type="GO" id="GO:0016787">
    <property type="term" value="F:hydrolase activity"/>
    <property type="evidence" value="ECO:0007669"/>
    <property type="project" value="UniProtKB-KW"/>
</dbReference>
<dbReference type="InterPro" id="IPR036047">
    <property type="entry name" value="F-box-like_dom_sf"/>
</dbReference>
<keyword evidence="7" id="KW-0227">DNA damage</keyword>
<evidence type="ECO:0000256" key="8">
    <source>
        <dbReference type="ARBA" id="ARBA00022786"/>
    </source>
</evidence>
<keyword evidence="10" id="KW-0347">Helicase</keyword>
<evidence type="ECO:0000256" key="6">
    <source>
        <dbReference type="ARBA" id="ARBA00022741"/>
    </source>
</evidence>
<keyword evidence="9" id="KW-0378">Hydrolase</keyword>
<gene>
    <name evidence="25" type="ORF">QYF61_020340</name>
</gene>
<feature type="region of interest" description="Disordered" evidence="22">
    <location>
        <begin position="143"/>
        <end position="166"/>
    </location>
</feature>
<evidence type="ECO:0000256" key="20">
    <source>
        <dbReference type="ARBA" id="ARBA00075040"/>
    </source>
</evidence>
<evidence type="ECO:0000256" key="18">
    <source>
        <dbReference type="ARBA" id="ARBA00048988"/>
    </source>
</evidence>
<reference evidence="25 26" key="1">
    <citation type="journal article" date="2023" name="J. Hered.">
        <title>Chromosome-level genome of the wood stork (Mycteria americana) provides insight into avian chromosome evolution.</title>
        <authorList>
            <person name="Flamio R. Jr."/>
            <person name="Ramstad K.M."/>
        </authorList>
    </citation>
    <scope>NUCLEOTIDE SEQUENCE [LARGE SCALE GENOMIC DNA]</scope>
    <source>
        <strain evidence="25">JAX WOST 10</strain>
    </source>
</reference>
<dbReference type="SMART" id="SM00256">
    <property type="entry name" value="FBOX"/>
    <property type="match status" value="1"/>
</dbReference>
<dbReference type="GO" id="GO:0003677">
    <property type="term" value="F:DNA binding"/>
    <property type="evidence" value="ECO:0007669"/>
    <property type="project" value="UniProtKB-KW"/>
</dbReference>
<evidence type="ECO:0000256" key="15">
    <source>
        <dbReference type="ARBA" id="ARBA00023242"/>
    </source>
</evidence>
<dbReference type="Pfam" id="PF12937">
    <property type="entry name" value="F-box-like"/>
    <property type="match status" value="1"/>
</dbReference>
<dbReference type="CDD" id="cd22095">
    <property type="entry name" value="F-box_FBXO18"/>
    <property type="match status" value="1"/>
</dbReference>
<dbReference type="InterPro" id="IPR027417">
    <property type="entry name" value="P-loop_NTPase"/>
</dbReference>
<keyword evidence="11" id="KW-0067">ATP-binding</keyword>
<evidence type="ECO:0000259" key="23">
    <source>
        <dbReference type="PROSITE" id="PS50181"/>
    </source>
</evidence>
<keyword evidence="6" id="KW-0547">Nucleotide-binding</keyword>
<keyword evidence="26" id="KW-1185">Reference proteome</keyword>
<keyword evidence="15" id="KW-0539">Nucleus</keyword>
<evidence type="ECO:0000313" key="26">
    <source>
        <dbReference type="Proteomes" id="UP001333110"/>
    </source>
</evidence>
<dbReference type="PANTHER" id="PTHR33332">
    <property type="entry name" value="REVERSE TRANSCRIPTASE DOMAIN-CONTAINING PROTEIN"/>
    <property type="match status" value="1"/>
</dbReference>
<comment type="subcellular location">
    <subcellularLocation>
        <location evidence="2">Chromosome</location>
    </subcellularLocation>
    <subcellularLocation>
        <location evidence="1">Nucleus</location>
    </subcellularLocation>
</comment>
<dbReference type="SUPFAM" id="SSF56672">
    <property type="entry name" value="DNA/RNA polymerases"/>
    <property type="match status" value="1"/>
</dbReference>
<evidence type="ECO:0000256" key="19">
    <source>
        <dbReference type="ARBA" id="ARBA00071173"/>
    </source>
</evidence>
<name>A0AAN7SLH0_MYCAM</name>
<evidence type="ECO:0000256" key="7">
    <source>
        <dbReference type="ARBA" id="ARBA00022763"/>
    </source>
</evidence>
<dbReference type="PROSITE" id="PS50878">
    <property type="entry name" value="RT_POL"/>
    <property type="match status" value="1"/>
</dbReference>
<dbReference type="InterPro" id="IPR014017">
    <property type="entry name" value="DNA_helicase_UvrD-like_C"/>
</dbReference>
<protein>
    <recommendedName>
        <fullName evidence="19">F-box DNA helicase 1</fullName>
        <ecNumber evidence="17">5.6.2.4</ecNumber>
    </recommendedName>
    <alternativeName>
        <fullName evidence="21">DNA 3'-5' helicase 1</fullName>
    </alternativeName>
    <alternativeName>
        <fullName evidence="20">F-box only protein 18</fullName>
    </alternativeName>
</protein>
<evidence type="ECO:0000313" key="25">
    <source>
        <dbReference type="EMBL" id="KAK4831963.1"/>
    </source>
</evidence>
<feature type="domain" description="F-box" evidence="23">
    <location>
        <begin position="219"/>
        <end position="268"/>
    </location>
</feature>
<dbReference type="GO" id="GO:0005634">
    <property type="term" value="C:nucleus"/>
    <property type="evidence" value="ECO:0007669"/>
    <property type="project" value="UniProtKB-SubCell"/>
</dbReference>
<comment type="caution">
    <text evidence="25">The sequence shown here is derived from an EMBL/GenBank/DDBJ whole genome shotgun (WGS) entry which is preliminary data.</text>
</comment>
<dbReference type="InterPro" id="IPR001810">
    <property type="entry name" value="F-box_dom"/>
</dbReference>
<dbReference type="EC" id="5.6.2.4" evidence="17"/>
<dbReference type="GO" id="GO:0005694">
    <property type="term" value="C:chromosome"/>
    <property type="evidence" value="ECO:0007669"/>
    <property type="project" value="UniProtKB-SubCell"/>
</dbReference>
<evidence type="ECO:0000256" key="2">
    <source>
        <dbReference type="ARBA" id="ARBA00004286"/>
    </source>
</evidence>
<evidence type="ECO:0000256" key="21">
    <source>
        <dbReference type="ARBA" id="ARBA00079567"/>
    </source>
</evidence>
<comment type="similarity">
    <text evidence="4">Belongs to the helicase family. UvrD subfamily.</text>
</comment>
<evidence type="ECO:0000259" key="24">
    <source>
        <dbReference type="PROSITE" id="PS50878"/>
    </source>
</evidence>
<dbReference type="GO" id="GO:0006281">
    <property type="term" value="P:DNA repair"/>
    <property type="evidence" value="ECO:0007669"/>
    <property type="project" value="UniProtKB-KW"/>
</dbReference>
<dbReference type="FunFam" id="1.20.1280.50:FF:000011">
    <property type="entry name" value="F-box DNA helicase 1"/>
    <property type="match status" value="1"/>
</dbReference>
<dbReference type="CDD" id="cd18786">
    <property type="entry name" value="SF1_C"/>
    <property type="match status" value="1"/>
</dbReference>
<proteinExistence type="inferred from homology"/>
<dbReference type="SUPFAM" id="SSF52540">
    <property type="entry name" value="P-loop containing nucleoside triphosphate hydrolases"/>
    <property type="match status" value="2"/>
</dbReference>
<dbReference type="Proteomes" id="UP001333110">
    <property type="component" value="Unassembled WGS sequence"/>
</dbReference>
<keyword evidence="12" id="KW-0238">DNA-binding</keyword>
<dbReference type="GO" id="GO:0043138">
    <property type="term" value="F:3'-5' DNA helicase activity"/>
    <property type="evidence" value="ECO:0007669"/>
    <property type="project" value="UniProtKB-EC"/>
</dbReference>
<dbReference type="InterPro" id="IPR000477">
    <property type="entry name" value="RT_dom"/>
</dbReference>
<evidence type="ECO:0000256" key="14">
    <source>
        <dbReference type="ARBA" id="ARBA00023235"/>
    </source>
</evidence>
<dbReference type="SUPFAM" id="SSF81383">
    <property type="entry name" value="F-box domain"/>
    <property type="match status" value="1"/>
</dbReference>
<comment type="catalytic activity">
    <reaction evidence="16">
        <text>Couples ATP hydrolysis with the unwinding of duplex DNA by translocating in the 3'-5' direction.</text>
        <dbReference type="EC" id="5.6.2.4"/>
    </reaction>
</comment>
<dbReference type="PROSITE" id="PS50181">
    <property type="entry name" value="FBOX"/>
    <property type="match status" value="1"/>
</dbReference>
<dbReference type="GO" id="GO:0031297">
    <property type="term" value="P:replication fork processing"/>
    <property type="evidence" value="ECO:0007669"/>
    <property type="project" value="UniProtKB-ARBA"/>
</dbReference>
<organism evidence="25 26">
    <name type="scientific">Mycteria americana</name>
    <name type="common">Wood stork</name>
    <dbReference type="NCBI Taxonomy" id="33587"/>
    <lineage>
        <taxon>Eukaryota</taxon>
        <taxon>Metazoa</taxon>
        <taxon>Chordata</taxon>
        <taxon>Craniata</taxon>
        <taxon>Vertebrata</taxon>
        <taxon>Euteleostomi</taxon>
        <taxon>Archelosauria</taxon>
        <taxon>Archosauria</taxon>
        <taxon>Dinosauria</taxon>
        <taxon>Saurischia</taxon>
        <taxon>Theropoda</taxon>
        <taxon>Coelurosauria</taxon>
        <taxon>Aves</taxon>
        <taxon>Neognathae</taxon>
        <taxon>Neoaves</taxon>
        <taxon>Aequornithes</taxon>
        <taxon>Ciconiiformes</taxon>
        <taxon>Ciconiidae</taxon>
        <taxon>Mycteria</taxon>
    </lineage>
</organism>
<keyword evidence="13" id="KW-0234">DNA repair</keyword>
<sequence>MNVVLLNSVGCQRINMKQDSSPVISSYVCEKPCGKNYHLTQPPVSLLAQLGAVHFALVSVNFTHALPLSAGQGQQKNITDYFRISQTQQVGASGMKNSRIKEELEDPIFTDHDDSFSSVSTVMEISGDSCSFLEDEDLVPAPRESSRKWPLSTTAAGVHKPEHDLWGEPEKKPVVVHPERSQIKQERSQIKQELDDMEIEPVPDAHYGLLGTRNWEVPQGSIEELPVEVLRNIFAFLPVTDLYQNLSLVCRCWREIVSDPLFVPWKKLYHRYLMKEDTALHRVEQILQDFAITKEQEGCVLGLIRCVSAIPTSRKVDPSAVLQCLKSHHLFSKAEVCVANKLPHLQSRTGPENMWAIIAVMVLFSDGVSDIQKLMAFLQRPCSTLSVVDVTETLYCIATLLYAMRDRNIAITNRIHYNIFYCLYLMENSSVTMQTVEEETLVSRCRQDLWSSSWPEVKLTHEQQRILNHKIEHGQIVKIMAFAGTGKTSTLVKYAEKFADLNFLYVTFNKAVAERGRRVFPRNVTCKTFHSLAFGSVGKHYKEKGKLNFSKMSVYSMCSLIQNHKGQSLFIRGKTVSQTLENFFASSDEEICEEHTPVWFKNTHGERKLVSQAEKKINVEEAKEIWHNMKKLDGDVERKYKITCDGYLKLWQLSKPQLSGYDAIFVDEAQDCTPGVWLCFCSCVQCKRLNNQGIKLSQHGFRKGRSCLTNLISFYDKVTRLVDEGKAVDVVYLDFSKAFDTVSHSILLEKLAAHGLDGCTLCWVKNWLDGRAQRVMVNGVYSSWRPVTSGVPQGSVLGPVLFNIFINDLDEGIECTLSKFADDTKLCGSVDLLQGRKALQRDLDRLDRWAEANCMRFNKAKCKRLNMSQQCAQVAKKANGILACIRNSVASRTREVIVPLYSALVRPHLESCVQFWAPHSKRDIEGLERVQRRATKLGKGLEHKADGERLRDLGLFSLEKRRLRGDLIALYNCLKGAIVDIVLSQTCGIILVGDPHQQIYTFRGAVNTLYTVPHTHVYYLTQSFRFGPEIAYIGATILDVCKRIRNKTLVGGNQKGGVRGNMEGKITVLSRSNFNVFEDAVKLTGRERPIKIHVIGGLARFGLSRIYDIWKLSQPADERKKLNLVINDSFIKKWEETEGFFGLKEYAEHIDDKELEVKIAIVDKYKERIPELVQKIESSHVSQEAMADYLIGTVHQAKGLEFDTVLIADDFVKVPCLSGDYQRTNFRIGMFPEDEWNLLYVAVTRAKKYLLMSKSLEHLLALAGEHFLRVDLMSEAAKDRAAIACSVPGCTATLQSSSRLVVKKLPLTHSNGSRDAGGYLCHACTQQRFGSLTPLTFFPALQEQPVQL</sequence>
<dbReference type="Pfam" id="PF13361">
    <property type="entry name" value="UvrD_C"/>
    <property type="match status" value="1"/>
</dbReference>
<feature type="domain" description="Reverse transcriptase" evidence="24">
    <location>
        <begin position="572"/>
        <end position="883"/>
    </location>
</feature>
<comment type="catalytic activity">
    <reaction evidence="18">
        <text>ATP + H2O = ADP + phosphate + H(+)</text>
        <dbReference type="Rhea" id="RHEA:13065"/>
        <dbReference type="ChEBI" id="CHEBI:15377"/>
        <dbReference type="ChEBI" id="CHEBI:15378"/>
        <dbReference type="ChEBI" id="CHEBI:30616"/>
        <dbReference type="ChEBI" id="CHEBI:43474"/>
        <dbReference type="ChEBI" id="CHEBI:456216"/>
        <dbReference type="EC" id="5.6.2.4"/>
    </reaction>
</comment>